<evidence type="ECO:0000313" key="3">
    <source>
        <dbReference type="Proteomes" id="UP000228948"/>
    </source>
</evidence>
<keyword evidence="3" id="KW-1185">Reference proteome</keyword>
<feature type="compositionally biased region" description="Basic and acidic residues" evidence="1">
    <location>
        <begin position="67"/>
        <end position="76"/>
    </location>
</feature>
<reference evidence="2 3" key="1">
    <citation type="submission" date="2017-11" db="EMBL/GenBank/DDBJ databases">
        <title>Revised Sequence and Annotation of the Rhodobaca barguzinensis strain alga05 Genome.</title>
        <authorList>
            <person name="Kopejtka K."/>
            <person name="Tomasch J.M."/>
            <person name="Bunk B."/>
            <person name="Koblizek M."/>
        </authorList>
    </citation>
    <scope>NUCLEOTIDE SEQUENCE [LARGE SCALE GENOMIC DNA]</scope>
    <source>
        <strain evidence="3">alga05</strain>
    </source>
</reference>
<protein>
    <submittedName>
        <fullName evidence="2">Uncharacterized protein</fullName>
    </submittedName>
</protein>
<dbReference type="KEGG" id="rbg:BG454_05245"/>
<dbReference type="EMBL" id="CP024899">
    <property type="protein sequence ID" value="ATX65303.1"/>
    <property type="molecule type" value="Genomic_DNA"/>
</dbReference>
<gene>
    <name evidence="2" type="ORF">BG454_05245</name>
</gene>
<organism evidence="2 3">
    <name type="scientific">Roseinatronobacter bogoriensis subsp. barguzinensis</name>
    <dbReference type="NCBI Taxonomy" id="441209"/>
    <lineage>
        <taxon>Bacteria</taxon>
        <taxon>Pseudomonadati</taxon>
        <taxon>Pseudomonadota</taxon>
        <taxon>Alphaproteobacteria</taxon>
        <taxon>Rhodobacterales</taxon>
        <taxon>Paracoccaceae</taxon>
        <taxon>Roseinatronobacter</taxon>
    </lineage>
</organism>
<sequence>MQPDSGYAAQRLNDGFELQQQARLLAARGRMRPLFQGARVGQRAGKVSKDMASFQSSKPAMPSALQTEKHSMGRYS</sequence>
<evidence type="ECO:0000256" key="1">
    <source>
        <dbReference type="SAM" id="MobiDB-lite"/>
    </source>
</evidence>
<name>A0A2K8KBL6_9RHOB</name>
<dbReference type="Proteomes" id="UP000228948">
    <property type="component" value="Chromosome"/>
</dbReference>
<evidence type="ECO:0000313" key="2">
    <source>
        <dbReference type="EMBL" id="ATX65303.1"/>
    </source>
</evidence>
<dbReference type="AlphaFoldDB" id="A0A2K8KBL6"/>
<accession>A0A2K8KBL6</accession>
<proteinExistence type="predicted"/>
<feature type="region of interest" description="Disordered" evidence="1">
    <location>
        <begin position="49"/>
        <end position="76"/>
    </location>
</feature>